<dbReference type="InterPro" id="IPR046348">
    <property type="entry name" value="SIS_dom_sf"/>
</dbReference>
<dbReference type="PANTHER" id="PTHR10937">
    <property type="entry name" value="GLUCOSAMINE--FRUCTOSE-6-PHOSPHATE AMINOTRANSFERASE, ISOMERIZING"/>
    <property type="match status" value="1"/>
</dbReference>
<protein>
    <recommendedName>
        <fullName evidence="3">Glutamine--fructose-6-phosphate aminotransferase [isomerizing]</fullName>
        <ecNumber evidence="2">2.6.1.16</ecNumber>
    </recommendedName>
</protein>
<organism evidence="7 8">
    <name type="scientific">Phreatobacter stygius</name>
    <dbReference type="NCBI Taxonomy" id="1940610"/>
    <lineage>
        <taxon>Bacteria</taxon>
        <taxon>Pseudomonadati</taxon>
        <taxon>Pseudomonadota</taxon>
        <taxon>Alphaproteobacteria</taxon>
        <taxon>Hyphomicrobiales</taxon>
        <taxon>Phreatobacteraceae</taxon>
        <taxon>Phreatobacter</taxon>
    </lineage>
</organism>
<keyword evidence="4" id="KW-0808">Transferase</keyword>
<keyword evidence="8" id="KW-1185">Reference proteome</keyword>
<dbReference type="SUPFAM" id="SSF53697">
    <property type="entry name" value="SIS domain"/>
    <property type="match status" value="1"/>
</dbReference>
<gene>
    <name evidence="7" type="ORF">E8M01_22820</name>
</gene>
<dbReference type="InterPro" id="IPR001347">
    <property type="entry name" value="SIS_dom"/>
</dbReference>
<dbReference type="Pfam" id="PF01380">
    <property type="entry name" value="SIS"/>
    <property type="match status" value="2"/>
</dbReference>
<dbReference type="Gene3D" id="3.40.50.10490">
    <property type="entry name" value="Glucose-6-phosphate isomerase like protein, domain 1"/>
    <property type="match status" value="2"/>
</dbReference>
<evidence type="ECO:0000256" key="1">
    <source>
        <dbReference type="ARBA" id="ARBA00001031"/>
    </source>
</evidence>
<dbReference type="OrthoDB" id="8152332at2"/>
<proteinExistence type="predicted"/>
<accession>A0A4D7B721</accession>
<evidence type="ECO:0000256" key="4">
    <source>
        <dbReference type="ARBA" id="ARBA00022576"/>
    </source>
</evidence>
<keyword evidence="5" id="KW-0315">Glutamine amidotransferase</keyword>
<dbReference type="GO" id="GO:0006487">
    <property type="term" value="P:protein N-linked glycosylation"/>
    <property type="evidence" value="ECO:0007669"/>
    <property type="project" value="TreeGrafter"/>
</dbReference>
<evidence type="ECO:0000256" key="2">
    <source>
        <dbReference type="ARBA" id="ARBA00012916"/>
    </source>
</evidence>
<dbReference type="EMBL" id="CP039690">
    <property type="protein sequence ID" value="QCI66825.1"/>
    <property type="molecule type" value="Genomic_DNA"/>
</dbReference>
<dbReference type="PANTHER" id="PTHR10937:SF0">
    <property type="entry name" value="GLUTAMINE--FRUCTOSE-6-PHOSPHATE TRANSAMINASE (ISOMERIZING)"/>
    <property type="match status" value="1"/>
</dbReference>
<evidence type="ECO:0000256" key="3">
    <source>
        <dbReference type="ARBA" id="ARBA00016090"/>
    </source>
</evidence>
<dbReference type="GO" id="GO:0097367">
    <property type="term" value="F:carbohydrate derivative binding"/>
    <property type="evidence" value="ECO:0007669"/>
    <property type="project" value="InterPro"/>
</dbReference>
<dbReference type="GO" id="GO:0004360">
    <property type="term" value="F:glutamine-fructose-6-phosphate transaminase (isomerizing) activity"/>
    <property type="evidence" value="ECO:0007669"/>
    <property type="project" value="UniProtKB-EC"/>
</dbReference>
<comment type="catalytic activity">
    <reaction evidence="1">
        <text>D-fructose 6-phosphate + L-glutamine = D-glucosamine 6-phosphate + L-glutamate</text>
        <dbReference type="Rhea" id="RHEA:13237"/>
        <dbReference type="ChEBI" id="CHEBI:29985"/>
        <dbReference type="ChEBI" id="CHEBI:58359"/>
        <dbReference type="ChEBI" id="CHEBI:58725"/>
        <dbReference type="ChEBI" id="CHEBI:61527"/>
        <dbReference type="EC" id="2.6.1.16"/>
    </reaction>
</comment>
<evidence type="ECO:0000313" key="8">
    <source>
        <dbReference type="Proteomes" id="UP000298781"/>
    </source>
</evidence>
<name>A0A4D7B721_9HYPH</name>
<keyword evidence="4" id="KW-0032">Aminotransferase</keyword>
<evidence type="ECO:0000259" key="6">
    <source>
        <dbReference type="PROSITE" id="PS51464"/>
    </source>
</evidence>
<evidence type="ECO:0000313" key="7">
    <source>
        <dbReference type="EMBL" id="QCI66825.1"/>
    </source>
</evidence>
<dbReference type="AlphaFoldDB" id="A0A4D7B721"/>
<reference evidence="7 8" key="1">
    <citation type="submission" date="2019-04" db="EMBL/GenBank/DDBJ databases">
        <title>Phreatobacter aquaticus sp. nov.</title>
        <authorList>
            <person name="Choi A."/>
        </authorList>
    </citation>
    <scope>NUCLEOTIDE SEQUENCE [LARGE SCALE GENOMIC DNA]</scope>
    <source>
        <strain evidence="7 8">KCTC 52518</strain>
    </source>
</reference>
<dbReference type="EC" id="2.6.1.16" evidence="2"/>
<dbReference type="KEGG" id="pstg:E8M01_22820"/>
<dbReference type="GO" id="GO:0006002">
    <property type="term" value="P:fructose 6-phosphate metabolic process"/>
    <property type="evidence" value="ECO:0007669"/>
    <property type="project" value="TreeGrafter"/>
</dbReference>
<dbReference type="Proteomes" id="UP000298781">
    <property type="component" value="Chromosome"/>
</dbReference>
<sequence length="347" mass="35304">MAASKGDMTMPISAFIREQPGAVDRSIAAAGRFAETWLPPAFDGIALVGSGSSFNALTVARPRFVASRRGAVLVHEPQDFVAELGHRAGRRPLVFVLSQSGASATTIAAARAAVEAGLPTLAITAAAEAPLGATGAELLVMPVGDEPVGPKTKGFLGSVAMLMVLAEALGAPPAPRLTGIGLAPLIEPARAAAAGLAAGLAGADMLIVAGRRAHYGVALEATLKIAEMAGLPTTGLPTEELLHGRLHGLTERGLAIVIAEGAEEVAEAETAAAAMARRGCRVLVMNPAGSPWLPGLALPATPWNALGLTLPFQWLAVALAEARGLKPEVMRHGALSAELAIKTDTRP</sequence>
<evidence type="ECO:0000256" key="5">
    <source>
        <dbReference type="ARBA" id="ARBA00022962"/>
    </source>
</evidence>
<feature type="domain" description="SIS" evidence="6">
    <location>
        <begin position="29"/>
        <end position="179"/>
    </location>
</feature>
<dbReference type="PROSITE" id="PS51464">
    <property type="entry name" value="SIS"/>
    <property type="match status" value="2"/>
</dbReference>
<feature type="domain" description="SIS" evidence="6">
    <location>
        <begin position="196"/>
        <end position="327"/>
    </location>
</feature>
<dbReference type="GO" id="GO:0006047">
    <property type="term" value="P:UDP-N-acetylglucosamine metabolic process"/>
    <property type="evidence" value="ECO:0007669"/>
    <property type="project" value="TreeGrafter"/>
</dbReference>